<accession>A0ABN9P8X6</accession>
<feature type="compositionally biased region" description="Acidic residues" evidence="1">
    <location>
        <begin position="95"/>
        <end position="106"/>
    </location>
</feature>
<gene>
    <name evidence="2" type="ORF">PCOR1329_LOCUS335</name>
</gene>
<feature type="compositionally biased region" description="Basic and acidic residues" evidence="1">
    <location>
        <begin position="118"/>
        <end position="129"/>
    </location>
</feature>
<reference evidence="2" key="1">
    <citation type="submission" date="2023-10" db="EMBL/GenBank/DDBJ databases">
        <authorList>
            <person name="Chen Y."/>
            <person name="Shah S."/>
            <person name="Dougan E. K."/>
            <person name="Thang M."/>
            <person name="Chan C."/>
        </authorList>
    </citation>
    <scope>NUCLEOTIDE SEQUENCE [LARGE SCALE GENOMIC DNA]</scope>
</reference>
<evidence type="ECO:0000256" key="1">
    <source>
        <dbReference type="SAM" id="MobiDB-lite"/>
    </source>
</evidence>
<protein>
    <submittedName>
        <fullName evidence="2">Uncharacterized protein</fullName>
    </submittedName>
</protein>
<feature type="region of interest" description="Disordered" evidence="1">
    <location>
        <begin position="91"/>
        <end position="192"/>
    </location>
</feature>
<dbReference type="Proteomes" id="UP001189429">
    <property type="component" value="Unassembled WGS sequence"/>
</dbReference>
<keyword evidence="3" id="KW-1185">Reference proteome</keyword>
<organism evidence="2 3">
    <name type="scientific">Prorocentrum cordatum</name>
    <dbReference type="NCBI Taxonomy" id="2364126"/>
    <lineage>
        <taxon>Eukaryota</taxon>
        <taxon>Sar</taxon>
        <taxon>Alveolata</taxon>
        <taxon>Dinophyceae</taxon>
        <taxon>Prorocentrales</taxon>
        <taxon>Prorocentraceae</taxon>
        <taxon>Prorocentrum</taxon>
    </lineage>
</organism>
<evidence type="ECO:0000313" key="3">
    <source>
        <dbReference type="Proteomes" id="UP001189429"/>
    </source>
</evidence>
<feature type="non-terminal residue" evidence="2">
    <location>
        <position position="1"/>
    </location>
</feature>
<dbReference type="EMBL" id="CAUYUJ010000055">
    <property type="protein sequence ID" value="CAK0788450.1"/>
    <property type="molecule type" value="Genomic_DNA"/>
</dbReference>
<proteinExistence type="predicted"/>
<sequence>DEAAPMVTLDTLASAAPAGSASATLGLGPSPTELISELDWGPVEKPVWAPSPREAPGEMDVVARAPWETVPFQVEIFLSSLRCAIECQMARSDADSDNEPGDDDADIGTGQEGAEQEVTGKGREDRSNDEMVNGKGLEDNGADDVTTQRPCGRPSSRGIGKASEVQTTGSESAGAGRAALGDRGGCFDASEP</sequence>
<evidence type="ECO:0000313" key="2">
    <source>
        <dbReference type="EMBL" id="CAK0788450.1"/>
    </source>
</evidence>
<feature type="non-terminal residue" evidence="2">
    <location>
        <position position="192"/>
    </location>
</feature>
<name>A0ABN9P8X6_9DINO</name>
<comment type="caution">
    <text evidence="2">The sequence shown here is derived from an EMBL/GenBank/DDBJ whole genome shotgun (WGS) entry which is preliminary data.</text>
</comment>